<evidence type="ECO:0000313" key="2">
    <source>
        <dbReference type="Proteomes" id="UP000030002"/>
    </source>
</evidence>
<dbReference type="eggNOG" id="COG2963">
    <property type="taxonomic scope" value="Bacteria"/>
</dbReference>
<reference evidence="1 2" key="1">
    <citation type="submission" date="2013-08" db="EMBL/GenBank/DDBJ databases">
        <title>The genome sequence of Knoellia sinensis.</title>
        <authorList>
            <person name="Zhu W."/>
            <person name="Wang G."/>
        </authorList>
    </citation>
    <scope>NUCLEOTIDE SEQUENCE [LARGE SCALE GENOMIC DNA]</scope>
    <source>
        <strain evidence="1 2">KCTC 19936</strain>
    </source>
</reference>
<dbReference type="GO" id="GO:0004803">
    <property type="term" value="F:transposase activity"/>
    <property type="evidence" value="ECO:0007669"/>
    <property type="project" value="InterPro"/>
</dbReference>
<gene>
    <name evidence="1" type="ORF">N802_15320</name>
</gene>
<comment type="caution">
    <text evidence="1">The sequence shown here is derived from an EMBL/GenBank/DDBJ whole genome shotgun (WGS) entry which is preliminary data.</text>
</comment>
<organism evidence="1 2">
    <name type="scientific">Knoellia sinensis KCTC 19936</name>
    <dbReference type="NCBI Taxonomy" id="1385520"/>
    <lineage>
        <taxon>Bacteria</taxon>
        <taxon>Bacillati</taxon>
        <taxon>Actinomycetota</taxon>
        <taxon>Actinomycetes</taxon>
        <taxon>Micrococcales</taxon>
        <taxon>Intrasporangiaceae</taxon>
        <taxon>Knoellia</taxon>
    </lineage>
</organism>
<sequence length="106" mass="11799">MAAPRKYGDELRERATRMAVELRQDPATKSGAITRVAGQLGMHPETLRNWVRQAEIDGGVRAGTTTADGERIAQLEQEVRELRRANHILKTASAFFAAELDRPTSR</sequence>
<dbReference type="EMBL" id="AVPJ01000050">
    <property type="protein sequence ID" value="KGN29209.1"/>
    <property type="molecule type" value="Genomic_DNA"/>
</dbReference>
<dbReference type="Pfam" id="PF01527">
    <property type="entry name" value="HTH_Tnp_1"/>
    <property type="match status" value="1"/>
</dbReference>
<keyword evidence="2" id="KW-1185">Reference proteome</keyword>
<proteinExistence type="predicted"/>
<dbReference type="GO" id="GO:0003677">
    <property type="term" value="F:DNA binding"/>
    <property type="evidence" value="ECO:0007669"/>
    <property type="project" value="InterPro"/>
</dbReference>
<dbReference type="InterPro" id="IPR002514">
    <property type="entry name" value="Transposase_8"/>
</dbReference>
<name>A0A0A0IXN1_9MICO</name>
<dbReference type="STRING" id="1385520.N802_15320"/>
<dbReference type="InterPro" id="IPR036388">
    <property type="entry name" value="WH-like_DNA-bd_sf"/>
</dbReference>
<dbReference type="AlphaFoldDB" id="A0A0A0IXN1"/>
<dbReference type="Gene3D" id="1.10.10.10">
    <property type="entry name" value="Winged helix-like DNA-binding domain superfamily/Winged helix DNA-binding domain"/>
    <property type="match status" value="1"/>
</dbReference>
<dbReference type="Proteomes" id="UP000030002">
    <property type="component" value="Unassembled WGS sequence"/>
</dbReference>
<protein>
    <submittedName>
        <fullName evidence="1">Transposase IS3</fullName>
    </submittedName>
</protein>
<dbReference type="GO" id="GO:0006313">
    <property type="term" value="P:DNA transposition"/>
    <property type="evidence" value="ECO:0007669"/>
    <property type="project" value="InterPro"/>
</dbReference>
<dbReference type="RefSeq" id="WP_035919707.1">
    <property type="nucleotide sequence ID" value="NZ_AVPJ01000050.1"/>
</dbReference>
<dbReference type="InterPro" id="IPR009057">
    <property type="entry name" value="Homeodomain-like_sf"/>
</dbReference>
<dbReference type="SUPFAM" id="SSF46689">
    <property type="entry name" value="Homeodomain-like"/>
    <property type="match status" value="1"/>
</dbReference>
<evidence type="ECO:0000313" key="1">
    <source>
        <dbReference type="EMBL" id="KGN29209.1"/>
    </source>
</evidence>
<accession>A0A0A0IXN1</accession>